<dbReference type="Pfam" id="PF07516">
    <property type="entry name" value="SecA_SW"/>
    <property type="match status" value="1"/>
</dbReference>
<evidence type="ECO:0000256" key="7">
    <source>
        <dbReference type="ARBA" id="ARBA00022840"/>
    </source>
</evidence>
<dbReference type="FunFam" id="3.40.50.300:FF:000113">
    <property type="entry name" value="Preprotein translocase subunit SecA"/>
    <property type="match status" value="1"/>
</dbReference>
<dbReference type="InterPro" id="IPR044722">
    <property type="entry name" value="SecA_SF2_C"/>
</dbReference>
<keyword evidence="17" id="KW-0614">Plasmid</keyword>
<feature type="compositionally biased region" description="Basic and acidic residues" evidence="13">
    <location>
        <begin position="717"/>
        <end position="739"/>
    </location>
</feature>
<dbReference type="Pfam" id="PF07517">
    <property type="entry name" value="SecA_DEAD"/>
    <property type="match status" value="1"/>
</dbReference>
<keyword evidence="4 12" id="KW-1003">Cell membrane</keyword>
<dbReference type="EMBL" id="CP003120">
    <property type="protein sequence ID" value="AFA76089.1"/>
    <property type="molecule type" value="Genomic_DNA"/>
</dbReference>
<evidence type="ECO:0000259" key="16">
    <source>
        <dbReference type="PROSITE" id="PS51196"/>
    </source>
</evidence>
<dbReference type="GO" id="GO:0005886">
    <property type="term" value="C:plasma membrane"/>
    <property type="evidence" value="ECO:0007669"/>
    <property type="project" value="UniProtKB-SubCell"/>
</dbReference>
<comment type="subcellular location">
    <subcellularLocation>
        <location evidence="12">Cell membrane</location>
        <topology evidence="12">Peripheral membrane protein</topology>
        <orientation evidence="12">Cytoplasmic side</orientation>
    </subcellularLocation>
    <subcellularLocation>
        <location evidence="12">Cytoplasm</location>
    </subcellularLocation>
    <subcellularLocation>
        <location evidence="1">Membrane</location>
        <topology evidence="1">Peripheral membrane protein</topology>
    </subcellularLocation>
    <text evidence="12">Distribution is 50-50.</text>
</comment>
<dbReference type="SUPFAM" id="SSF81886">
    <property type="entry name" value="Helical scaffold and wing domains of SecA"/>
    <property type="match status" value="1"/>
</dbReference>
<evidence type="ECO:0000256" key="4">
    <source>
        <dbReference type="ARBA" id="ARBA00022475"/>
    </source>
</evidence>
<dbReference type="AlphaFoldDB" id="H6N544"/>
<feature type="domain" description="SecA family profile" evidence="16">
    <location>
        <begin position="77"/>
        <end position="645"/>
    </location>
</feature>
<protein>
    <recommendedName>
        <fullName evidence="12">Protein translocase subunit SecA</fullName>
        <ecNumber evidence="12">7.4.2.8</ecNumber>
    </recommendedName>
</protein>
<dbReference type="InterPro" id="IPR011116">
    <property type="entry name" value="SecA_Wing/Scaffold"/>
</dbReference>
<evidence type="ECO:0000313" key="18">
    <source>
        <dbReference type="Proteomes" id="UP000009154"/>
    </source>
</evidence>
<evidence type="ECO:0000256" key="5">
    <source>
        <dbReference type="ARBA" id="ARBA00022490"/>
    </source>
</evidence>
<keyword evidence="18" id="KW-1185">Reference proteome</keyword>
<feature type="binding site" evidence="12">
    <location>
        <begin position="174"/>
        <end position="178"/>
    </location>
    <ligand>
        <name>ATP</name>
        <dbReference type="ChEBI" id="CHEBI:30616"/>
    </ligand>
</feature>
<gene>
    <name evidence="12 17" type="primary">secA</name>
    <name evidence="17" type="ordered locus">GPOL_174p00700</name>
</gene>
<accession>H6N544</accession>
<dbReference type="SUPFAM" id="SSF52540">
    <property type="entry name" value="P-loop containing nucleoside triphosphate hydrolases"/>
    <property type="match status" value="2"/>
</dbReference>
<keyword evidence="8 12" id="KW-0653">Protein transport</keyword>
<keyword evidence="7 12" id="KW-0067">ATP-binding</keyword>
<feature type="binding site" evidence="12">
    <location>
        <position position="562"/>
    </location>
    <ligand>
        <name>ATP</name>
        <dbReference type="ChEBI" id="CHEBI:30616"/>
    </ligand>
</feature>
<dbReference type="HOGENOM" id="CLU_005314_3_2_11"/>
<dbReference type="InterPro" id="IPR014018">
    <property type="entry name" value="SecA_motor_DEAD"/>
</dbReference>
<dbReference type="InterPro" id="IPR011115">
    <property type="entry name" value="SecA_DEAD"/>
</dbReference>
<dbReference type="PRINTS" id="PR00906">
    <property type="entry name" value="SECA"/>
</dbReference>
<evidence type="ECO:0000256" key="10">
    <source>
        <dbReference type="ARBA" id="ARBA00023010"/>
    </source>
</evidence>
<dbReference type="Proteomes" id="UP000009154">
    <property type="component" value="Plasmid p174"/>
</dbReference>
<feature type="domain" description="Helicase ATP-binding" evidence="14">
    <location>
        <begin position="158"/>
        <end position="316"/>
    </location>
</feature>
<comment type="function">
    <text evidence="12">Part of the Sec protein translocase complex. Interacts with the SecYEG preprotein conducting channel. Has a central role in coupling the hydrolysis of ATP to the transfer of proteins into and across the cell membrane, serving as an ATP-driven molecular motor driving the stepwise translocation of polypeptide chains across the membrane.</text>
</comment>
<dbReference type="InterPro" id="IPR000185">
    <property type="entry name" value="SecA"/>
</dbReference>
<dbReference type="InterPro" id="IPR011130">
    <property type="entry name" value="SecA_preprotein_X-link_dom"/>
</dbReference>
<evidence type="ECO:0000256" key="8">
    <source>
        <dbReference type="ARBA" id="ARBA00022927"/>
    </source>
</evidence>
<evidence type="ECO:0000313" key="17">
    <source>
        <dbReference type="EMBL" id="AFA76089.1"/>
    </source>
</evidence>
<dbReference type="EC" id="7.4.2.8" evidence="12"/>
<evidence type="ECO:0000259" key="14">
    <source>
        <dbReference type="PROSITE" id="PS51192"/>
    </source>
</evidence>
<evidence type="ECO:0000256" key="12">
    <source>
        <dbReference type="HAMAP-Rule" id="MF_01382"/>
    </source>
</evidence>
<evidence type="ECO:0000259" key="15">
    <source>
        <dbReference type="PROSITE" id="PS51194"/>
    </source>
</evidence>
<dbReference type="PROSITE" id="PS51196">
    <property type="entry name" value="SECA_MOTOR_DEAD"/>
    <property type="match status" value="1"/>
</dbReference>
<dbReference type="InterPro" id="IPR020937">
    <property type="entry name" value="SecA_CS"/>
</dbReference>
<dbReference type="SMART" id="SM00957">
    <property type="entry name" value="SecA_DEAD"/>
    <property type="match status" value="1"/>
</dbReference>
<dbReference type="SUPFAM" id="SSF81767">
    <property type="entry name" value="Pre-protein crosslinking domain of SecA"/>
    <property type="match status" value="1"/>
</dbReference>
<dbReference type="GO" id="GO:0005524">
    <property type="term" value="F:ATP binding"/>
    <property type="evidence" value="ECO:0007669"/>
    <property type="project" value="UniProtKB-UniRule"/>
</dbReference>
<keyword evidence="9 12" id="KW-1278">Translocase</keyword>
<dbReference type="GO" id="GO:0017038">
    <property type="term" value="P:protein import"/>
    <property type="evidence" value="ECO:0007669"/>
    <property type="project" value="InterPro"/>
</dbReference>
<geneLocation type="plasmid" evidence="17 18">
    <name>p174</name>
</geneLocation>
<dbReference type="Gene3D" id="3.40.50.300">
    <property type="entry name" value="P-loop containing nucleotide triphosphate hydrolases"/>
    <property type="match status" value="3"/>
</dbReference>
<dbReference type="Gene3D" id="3.90.1440.10">
    <property type="entry name" value="SecA, preprotein cross-linking domain"/>
    <property type="match status" value="1"/>
</dbReference>
<keyword evidence="6 12" id="KW-0547">Nucleotide-binding</keyword>
<dbReference type="SMART" id="SM00958">
    <property type="entry name" value="SecA_PP_bind"/>
    <property type="match status" value="1"/>
</dbReference>
<feature type="region of interest" description="Disordered" evidence="13">
    <location>
        <begin position="714"/>
        <end position="782"/>
    </location>
</feature>
<dbReference type="Pfam" id="PF01043">
    <property type="entry name" value="SecA_PP_bind"/>
    <property type="match status" value="1"/>
</dbReference>
<dbReference type="GO" id="GO:0031522">
    <property type="term" value="C:cell envelope Sec protein transport complex"/>
    <property type="evidence" value="ECO:0007669"/>
    <property type="project" value="UniProtKB-ARBA"/>
</dbReference>
<dbReference type="InterPro" id="IPR001650">
    <property type="entry name" value="Helicase_C-like"/>
</dbReference>
<evidence type="ECO:0000256" key="13">
    <source>
        <dbReference type="SAM" id="MobiDB-lite"/>
    </source>
</evidence>
<evidence type="ECO:0000256" key="6">
    <source>
        <dbReference type="ARBA" id="ARBA00022741"/>
    </source>
</evidence>
<dbReference type="Pfam" id="PF21090">
    <property type="entry name" value="P-loop_SecA"/>
    <property type="match status" value="1"/>
</dbReference>
<dbReference type="InterPro" id="IPR036266">
    <property type="entry name" value="SecA_Wing/Scaffold_sf"/>
</dbReference>
<dbReference type="InterPro" id="IPR014001">
    <property type="entry name" value="Helicase_ATP-bd"/>
</dbReference>
<dbReference type="GO" id="GO:0005829">
    <property type="term" value="C:cytosol"/>
    <property type="evidence" value="ECO:0007669"/>
    <property type="project" value="TreeGrafter"/>
</dbReference>
<comment type="subunit">
    <text evidence="12">Monomer and homodimer. Part of the essential Sec protein translocation apparatus which comprises SecA, SecYEG and auxiliary proteins SecDF. Other proteins may also be involved.</text>
</comment>
<keyword evidence="3 12" id="KW-0813">Transport</keyword>
<dbReference type="GO" id="GO:0008564">
    <property type="term" value="F:protein-exporting ATPase activity"/>
    <property type="evidence" value="ECO:0007669"/>
    <property type="project" value="UniProtKB-EC"/>
</dbReference>
<dbReference type="InterPro" id="IPR026389">
    <property type="entry name" value="SecA_Actinobact-type"/>
</dbReference>
<evidence type="ECO:0000256" key="11">
    <source>
        <dbReference type="ARBA" id="ARBA00023136"/>
    </source>
</evidence>
<dbReference type="CDD" id="cd18803">
    <property type="entry name" value="SF2_C_secA"/>
    <property type="match status" value="1"/>
</dbReference>
<dbReference type="PROSITE" id="PS01312">
    <property type="entry name" value="SECA"/>
    <property type="match status" value="1"/>
</dbReference>
<evidence type="ECO:0000256" key="9">
    <source>
        <dbReference type="ARBA" id="ARBA00022967"/>
    </source>
</evidence>
<dbReference type="PANTHER" id="PTHR30612">
    <property type="entry name" value="SECA INNER MEMBRANE COMPONENT OF SEC PROTEIN SECRETION SYSTEM"/>
    <property type="match status" value="1"/>
</dbReference>
<dbReference type="GO" id="GO:0043952">
    <property type="term" value="P:protein transport by the Sec complex"/>
    <property type="evidence" value="ECO:0007669"/>
    <property type="project" value="TreeGrafter"/>
</dbReference>
<feature type="domain" description="Helicase C-terminal" evidence="15">
    <location>
        <begin position="484"/>
        <end position="657"/>
    </location>
</feature>
<dbReference type="InterPro" id="IPR036670">
    <property type="entry name" value="SecA_X-link_sf"/>
</dbReference>
<feature type="compositionally biased region" description="Low complexity" evidence="13">
    <location>
        <begin position="740"/>
        <end position="762"/>
    </location>
</feature>
<comment type="catalytic activity">
    <reaction evidence="12">
        <text>ATP + H2O + cellular proteinSide 1 = ADP + phosphate + cellular proteinSide 2.</text>
        <dbReference type="EC" id="7.4.2.8"/>
    </reaction>
</comment>
<comment type="similarity">
    <text evidence="2 12">Belongs to the SecA family.</text>
</comment>
<feature type="binding site" evidence="12">
    <location>
        <position position="156"/>
    </location>
    <ligand>
        <name>ATP</name>
        <dbReference type="ChEBI" id="CHEBI:30616"/>
    </ligand>
</feature>
<evidence type="ECO:0000256" key="3">
    <source>
        <dbReference type="ARBA" id="ARBA00022448"/>
    </source>
</evidence>
<dbReference type="CDD" id="cd17928">
    <property type="entry name" value="DEXDc_SecA"/>
    <property type="match status" value="1"/>
</dbReference>
<sequence>MATVPETVLCRDQGKTTWATVVDGFSACRSRHRADGDRRGALTVPRWASRRWQWPRTVDGDSIREQLVGERSVGKLTNSMWRLLGAQSSRNQSKSLSLLKDAEGHTDWAAELDDADFRAEAEKLDIGADWGDRAKFLALAREAADRSLGLRPFDVQLQGALRLLDGDVIEMGTGEGKTLAGAIAAVGYVLEGHRVHVISVNDYLATRDAEWMAPLFAAFGITVHAVSENSSRAERKQAYDGDVTYGSVNEIGFDVLRDQLAIHADELVSPTPDVAIIDEADSVLVDEALIPLVLAGTADVEVPDQAIHDVVARMKNKHYEIDVEGRNVSLTDEGAAFVEEALGGIDLYDEEHVGTTLVHVNVAMHAHHLLERDVHYIVRDGGVHLINASRGRVAQLQRWPDGMQAAVEIKEGLAQTDSGEVIDTITVQALIGRYPKVCGMTGTALAAGEQFRQFYDLRVSQIPPNTPNIRKDLPDRVYDTKANKVEAVVAYVKEVHETGQPVLIGTHDVAESEELAYFLEKAGVGCVVLNAKNDAEEAKIIAEAGTKDAVTVSTQMAGRGTDIRLGGSSDDETAREEIIELGGLCVIGTGRHDTERLDNQLRGRAGRQGDPGMSVFFSSLEDPVVTKNLSFKRDPVSQSEDGSMGSKGIDLIEQAQRVAEGVMLELHANTWRYNQLVNQQREIVVKRRMEVLTTDTALKELRDLEPERYAELTGTAKADDAAGADEKAGPDEKAAEAKETAGAAAEDSASEDSAAADSVTEANTTDQAHATDASDVTEEKSRWIPVEPLADDVLEQAAREIMLYHLDREWADHLAFVSDVRASIHLRAIGRESPLDEFHRLILAEFSELPTRAIDKSRKTFREAVITPDGVDLGAADLHRSTMTWTYMVHDNLFASGGAKTLQGIIGIFR</sequence>
<keyword evidence="10 12" id="KW-0811">Translocation</keyword>
<evidence type="ECO:0000256" key="1">
    <source>
        <dbReference type="ARBA" id="ARBA00004170"/>
    </source>
</evidence>
<dbReference type="InterPro" id="IPR027417">
    <property type="entry name" value="P-loop_NTPase"/>
</dbReference>
<dbReference type="GO" id="GO:0065002">
    <property type="term" value="P:intracellular protein transmembrane transport"/>
    <property type="evidence" value="ECO:0007669"/>
    <property type="project" value="UniProtKB-UniRule"/>
</dbReference>
<dbReference type="PROSITE" id="PS51192">
    <property type="entry name" value="HELICASE_ATP_BIND_1"/>
    <property type="match status" value="1"/>
</dbReference>
<dbReference type="PROSITE" id="PS51194">
    <property type="entry name" value="HELICASE_CTER"/>
    <property type="match status" value="1"/>
</dbReference>
<dbReference type="GO" id="GO:0006605">
    <property type="term" value="P:protein targeting"/>
    <property type="evidence" value="ECO:0007669"/>
    <property type="project" value="UniProtKB-UniRule"/>
</dbReference>
<dbReference type="PANTHER" id="PTHR30612:SF0">
    <property type="entry name" value="CHLOROPLAST PROTEIN-TRANSPORTING ATPASE"/>
    <property type="match status" value="1"/>
</dbReference>
<reference evidence="17 18" key="1">
    <citation type="journal article" date="2012" name="Appl. Environ. Microbiol.">
        <title>Involvement of two latex-clearing proteins during rubber degradation and insights into the subsequent degradation pathway revealed by the genome sequence of Gordonia polyisoprenivorans strain VH2.</title>
        <authorList>
            <person name="Hiessl S."/>
            <person name="Schuldes J."/>
            <person name="Thurmer A."/>
            <person name="Halbsguth T."/>
            <person name="Broker D."/>
            <person name="Angelov A."/>
            <person name="Liebl W."/>
            <person name="Daniel R."/>
            <person name="Steinbuchel A."/>
        </authorList>
    </citation>
    <scope>NUCLEOTIDE SEQUENCE [LARGE SCALE GENOMIC DNA]</scope>
    <source>
        <strain evidence="18">DSM 44266 / VH2</strain>
        <plasmid evidence="17 18">p174</plasmid>
    </source>
</reference>
<name>H6N544_GORPV</name>
<dbReference type="KEGG" id="gpo:GPOL_174p00700"/>
<evidence type="ECO:0000256" key="2">
    <source>
        <dbReference type="ARBA" id="ARBA00007650"/>
    </source>
</evidence>
<dbReference type="HAMAP" id="MF_01382">
    <property type="entry name" value="SecA"/>
    <property type="match status" value="1"/>
</dbReference>
<keyword evidence="11 12" id="KW-0472">Membrane</keyword>
<keyword evidence="5 12" id="KW-0963">Cytoplasm</keyword>
<proteinExistence type="inferred from homology"/>
<dbReference type="NCBIfam" id="TIGR04221">
    <property type="entry name" value="SecA2_Mycobac"/>
    <property type="match status" value="1"/>
</dbReference>
<dbReference type="Gene3D" id="1.10.3060.10">
    <property type="entry name" value="Helical scaffold and wing domains of SecA"/>
    <property type="match status" value="1"/>
</dbReference>
<dbReference type="eggNOG" id="COG0653">
    <property type="taxonomic scope" value="Bacteria"/>
</dbReference>
<organism evidence="17 18">
    <name type="scientific">Gordonia polyisoprenivorans (strain DSM 44266 / VH2)</name>
    <dbReference type="NCBI Taxonomy" id="1112204"/>
    <lineage>
        <taxon>Bacteria</taxon>
        <taxon>Bacillati</taxon>
        <taxon>Actinomycetota</taxon>
        <taxon>Actinomycetes</taxon>
        <taxon>Mycobacteriales</taxon>
        <taxon>Gordoniaceae</taxon>
        <taxon>Gordonia</taxon>
    </lineage>
</organism>